<dbReference type="EMBL" id="CAADRA010007572">
    <property type="protein sequence ID" value="VFU02176.1"/>
    <property type="molecule type" value="Genomic_DNA"/>
</dbReference>
<dbReference type="OrthoDB" id="5564877at2759"/>
<dbReference type="PANTHER" id="PTHR39473:SF1">
    <property type="entry name" value="DINB-LIKE DOMAIN-CONTAINING PROTEIN"/>
    <property type="match status" value="1"/>
</dbReference>
<evidence type="ECO:0000313" key="3">
    <source>
        <dbReference type="Proteomes" id="UP000332933"/>
    </source>
</evidence>
<dbReference type="Proteomes" id="UP000332933">
    <property type="component" value="Unassembled WGS sequence"/>
</dbReference>
<keyword evidence="3" id="KW-1185">Reference proteome</keyword>
<evidence type="ECO:0000313" key="2">
    <source>
        <dbReference type="EMBL" id="VFU02176.1"/>
    </source>
</evidence>
<protein>
    <submittedName>
        <fullName evidence="2">Aste57867_25553 protein</fullName>
    </submittedName>
</protein>
<dbReference type="PANTHER" id="PTHR39473">
    <property type="match status" value="1"/>
</dbReference>
<dbReference type="SUPFAM" id="SSF109854">
    <property type="entry name" value="DinB/YfiT-like putative metalloenzymes"/>
    <property type="match status" value="1"/>
</dbReference>
<name>A0A485LUE6_9STRA</name>
<accession>A0A485LUE6</accession>
<organism evidence="2 3">
    <name type="scientific">Aphanomyces stellatus</name>
    <dbReference type="NCBI Taxonomy" id="120398"/>
    <lineage>
        <taxon>Eukaryota</taxon>
        <taxon>Sar</taxon>
        <taxon>Stramenopiles</taxon>
        <taxon>Oomycota</taxon>
        <taxon>Saprolegniomycetes</taxon>
        <taxon>Saprolegniales</taxon>
        <taxon>Verrucalvaceae</taxon>
        <taxon>Aphanomyces</taxon>
    </lineage>
</organism>
<gene>
    <name evidence="2" type="primary">Aste57867_25553</name>
    <name evidence="1" type="ORF">As57867_025474</name>
    <name evidence="2" type="ORF">ASTE57867_25553</name>
</gene>
<reference evidence="1" key="2">
    <citation type="submission" date="2019-06" db="EMBL/GenBank/DDBJ databases">
        <title>Genomics analysis of Aphanomyces spp. identifies a new class of oomycete effector associated with host adaptation.</title>
        <authorList>
            <person name="Gaulin E."/>
        </authorList>
    </citation>
    <scope>NUCLEOTIDE SEQUENCE</scope>
    <source>
        <strain evidence="1">CBS 578.67</strain>
    </source>
</reference>
<dbReference type="AlphaFoldDB" id="A0A485LUE6"/>
<sequence>MLQHATKVIARRSFGAAAATSQRHPVYNAFSAILQQQNVVLRGLSDDEYSFRCPTLHASTGGHVRHSLDHLRRSLALTDAHIRYDVRERNTLVEQNRTAAIDEVDAILAAATASRVDAAQLHQPVHAAFMLSAEGTQVDLASTVEREMAFAVHHAIHHNALIKVIISTHFPHVKLPPTFGVAPSTLNFQATHPTG</sequence>
<dbReference type="InterPro" id="IPR034660">
    <property type="entry name" value="DinB/YfiT-like"/>
</dbReference>
<evidence type="ECO:0000313" key="1">
    <source>
        <dbReference type="EMBL" id="KAF0682326.1"/>
    </source>
</evidence>
<proteinExistence type="predicted"/>
<dbReference type="EMBL" id="VJMH01007546">
    <property type="protein sequence ID" value="KAF0682326.1"/>
    <property type="molecule type" value="Genomic_DNA"/>
</dbReference>
<reference evidence="2 3" key="1">
    <citation type="submission" date="2019-03" db="EMBL/GenBank/DDBJ databases">
        <authorList>
            <person name="Gaulin E."/>
            <person name="Dumas B."/>
        </authorList>
    </citation>
    <scope>NUCLEOTIDE SEQUENCE [LARGE SCALE GENOMIC DNA]</scope>
    <source>
        <strain evidence="2">CBS 568.67</strain>
    </source>
</reference>